<dbReference type="GO" id="GO:0005524">
    <property type="term" value="F:ATP binding"/>
    <property type="evidence" value="ECO:0007669"/>
    <property type="project" value="UniProtKB-KW"/>
</dbReference>
<sequence>MGKEEVMIVTGGLLTESILPFIKKSAIVIGVDRGAEWLIIHGIVPDYIVGDFDSVDTSFFEKVKTQYADRIHQSPAEKDETDTELAVQLALTLNIKRITLLGGIGTRLDHVIANIHVLLQAAEKNVEAVMIGGNNRIQILLPGQRKIIDKSKYTYVSLIPFSDQVEGLTISGFKYPLQNAVMKLGIPYGISNELVEEKGTILILKGILLIIESKD</sequence>
<accession>A0A135L3X5</accession>
<dbReference type="CDD" id="cd07995">
    <property type="entry name" value="TPK"/>
    <property type="match status" value="1"/>
</dbReference>
<evidence type="ECO:0000313" key="8">
    <source>
        <dbReference type="Proteomes" id="UP000070352"/>
    </source>
</evidence>
<comment type="caution">
    <text evidence="7">The sequence shown here is derived from an EMBL/GenBank/DDBJ whole genome shotgun (WGS) entry which is preliminary data.</text>
</comment>
<dbReference type="EMBL" id="LSKU01000001">
    <property type="protein sequence ID" value="KXG43712.1"/>
    <property type="molecule type" value="Genomic_DNA"/>
</dbReference>
<dbReference type="InterPro" id="IPR053149">
    <property type="entry name" value="TPK"/>
</dbReference>
<dbReference type="InterPro" id="IPR036759">
    <property type="entry name" value="TPK_catalytic_sf"/>
</dbReference>
<dbReference type="SUPFAM" id="SSF63862">
    <property type="entry name" value="Thiamin pyrophosphokinase, substrate-binding domain"/>
    <property type="match status" value="1"/>
</dbReference>
<dbReference type="InterPro" id="IPR006282">
    <property type="entry name" value="Thi_PPkinase"/>
</dbReference>
<dbReference type="EC" id="2.7.6.2" evidence="5"/>
<dbReference type="SMART" id="SM00983">
    <property type="entry name" value="TPK_B1_binding"/>
    <property type="match status" value="1"/>
</dbReference>
<evidence type="ECO:0000313" key="7">
    <source>
        <dbReference type="EMBL" id="KXG43712.1"/>
    </source>
</evidence>
<feature type="domain" description="Thiamin pyrophosphokinase thiamin-binding" evidence="6">
    <location>
        <begin position="143"/>
        <end position="209"/>
    </location>
</feature>
<keyword evidence="1" id="KW-0808">Transferase</keyword>
<evidence type="ECO:0000256" key="4">
    <source>
        <dbReference type="ARBA" id="ARBA00022840"/>
    </source>
</evidence>
<dbReference type="SUPFAM" id="SSF63999">
    <property type="entry name" value="Thiamin pyrophosphokinase, catalytic domain"/>
    <property type="match status" value="1"/>
</dbReference>
<dbReference type="InterPro" id="IPR007373">
    <property type="entry name" value="Thiamin_PyroPKinase_B1-bd"/>
</dbReference>
<keyword evidence="2" id="KW-0547">Nucleotide-binding</keyword>
<dbReference type="GO" id="GO:0016301">
    <property type="term" value="F:kinase activity"/>
    <property type="evidence" value="ECO:0007669"/>
    <property type="project" value="UniProtKB-KW"/>
</dbReference>
<dbReference type="GO" id="GO:0004788">
    <property type="term" value="F:thiamine diphosphokinase activity"/>
    <property type="evidence" value="ECO:0007669"/>
    <property type="project" value="UniProtKB-UniRule"/>
</dbReference>
<evidence type="ECO:0000256" key="3">
    <source>
        <dbReference type="ARBA" id="ARBA00022777"/>
    </source>
</evidence>
<dbReference type="RefSeq" id="WP_068724551.1">
    <property type="nucleotide sequence ID" value="NZ_LSKU01000001.1"/>
</dbReference>
<gene>
    <name evidence="7" type="ORF">U473_06540</name>
</gene>
<keyword evidence="8" id="KW-1185">Reference proteome</keyword>
<dbReference type="GO" id="GO:0006772">
    <property type="term" value="P:thiamine metabolic process"/>
    <property type="evidence" value="ECO:0007669"/>
    <property type="project" value="UniProtKB-UniRule"/>
</dbReference>
<dbReference type="InterPro" id="IPR036371">
    <property type="entry name" value="TPK_B1-bd_sf"/>
</dbReference>
<evidence type="ECO:0000256" key="2">
    <source>
        <dbReference type="ARBA" id="ARBA00022741"/>
    </source>
</evidence>
<name>A0A135L3X5_9BACI</name>
<dbReference type="AlphaFoldDB" id="A0A135L3X5"/>
<dbReference type="OrthoDB" id="9804377at2"/>
<keyword evidence="3" id="KW-0418">Kinase</keyword>
<dbReference type="Pfam" id="PF04265">
    <property type="entry name" value="TPK_B1_binding"/>
    <property type="match status" value="1"/>
</dbReference>
<reference evidence="7 8" key="1">
    <citation type="submission" date="2016-02" db="EMBL/GenBank/DDBJ databases">
        <title>Draft Genome for Tepidibacillus decaturensis nov. sp. Strain Z9, an Anaerobic, Moderately Thermophilic and Heterotrophic Bacterium from Deep Subsurface of the Illinois Basin, USA.</title>
        <authorList>
            <person name="Dong Y."/>
            <person name="Chang J.Y."/>
            <person name="Sanford R."/>
            <person name="Fouke B.W."/>
        </authorList>
    </citation>
    <scope>NUCLEOTIDE SEQUENCE [LARGE SCALE GENOMIC DNA]</scope>
    <source>
        <strain evidence="7 8">Z9</strain>
    </source>
</reference>
<organism evidence="7 8">
    <name type="scientific">Tepidibacillus decaturensis</name>
    <dbReference type="NCBI Taxonomy" id="1413211"/>
    <lineage>
        <taxon>Bacteria</taxon>
        <taxon>Bacillati</taxon>
        <taxon>Bacillota</taxon>
        <taxon>Bacilli</taxon>
        <taxon>Bacillales</taxon>
        <taxon>Bacillaceae</taxon>
        <taxon>Tepidibacillus</taxon>
    </lineage>
</organism>
<dbReference type="GO" id="GO:0009229">
    <property type="term" value="P:thiamine diphosphate biosynthetic process"/>
    <property type="evidence" value="ECO:0007669"/>
    <property type="project" value="InterPro"/>
</dbReference>
<dbReference type="NCBIfam" id="TIGR01378">
    <property type="entry name" value="thi_PPkinase"/>
    <property type="match status" value="1"/>
</dbReference>
<dbReference type="InterPro" id="IPR007371">
    <property type="entry name" value="TPK_catalytic"/>
</dbReference>
<keyword evidence="4" id="KW-0067">ATP-binding</keyword>
<proteinExistence type="predicted"/>
<dbReference type="PANTHER" id="PTHR41299">
    <property type="entry name" value="THIAMINE PYROPHOSPHOKINASE"/>
    <property type="match status" value="1"/>
</dbReference>
<dbReference type="PANTHER" id="PTHR41299:SF1">
    <property type="entry name" value="THIAMINE PYROPHOSPHOKINASE"/>
    <property type="match status" value="1"/>
</dbReference>
<dbReference type="GO" id="GO:0030975">
    <property type="term" value="F:thiamine binding"/>
    <property type="evidence" value="ECO:0007669"/>
    <property type="project" value="InterPro"/>
</dbReference>
<dbReference type="STRING" id="1413211.U473_06540"/>
<evidence type="ECO:0000256" key="5">
    <source>
        <dbReference type="NCBIfam" id="TIGR01378"/>
    </source>
</evidence>
<protein>
    <recommendedName>
        <fullName evidence="5">Thiamine diphosphokinase</fullName>
        <ecNumber evidence="5">2.7.6.2</ecNumber>
    </recommendedName>
</protein>
<dbReference type="Pfam" id="PF04263">
    <property type="entry name" value="TPK_catalytic"/>
    <property type="match status" value="1"/>
</dbReference>
<evidence type="ECO:0000256" key="1">
    <source>
        <dbReference type="ARBA" id="ARBA00022679"/>
    </source>
</evidence>
<evidence type="ECO:0000259" key="6">
    <source>
        <dbReference type="SMART" id="SM00983"/>
    </source>
</evidence>
<dbReference type="Gene3D" id="3.40.50.10240">
    <property type="entry name" value="Thiamin pyrophosphokinase, catalytic domain"/>
    <property type="match status" value="1"/>
</dbReference>
<dbReference type="Proteomes" id="UP000070352">
    <property type="component" value="Unassembled WGS sequence"/>
</dbReference>